<keyword evidence="3 5" id="KW-0472">Membrane</keyword>
<evidence type="ECO:0000256" key="3">
    <source>
        <dbReference type="ARBA" id="ARBA00023136"/>
    </source>
</evidence>
<evidence type="ECO:0000256" key="5">
    <source>
        <dbReference type="SAM" id="Phobius"/>
    </source>
</evidence>
<feature type="region of interest" description="Disordered" evidence="4">
    <location>
        <begin position="265"/>
        <end position="372"/>
    </location>
</feature>
<dbReference type="Pfam" id="PF08690">
    <property type="entry name" value="GET2"/>
    <property type="match status" value="2"/>
</dbReference>
<proteinExistence type="predicted"/>
<dbReference type="Proteomes" id="UP000799440">
    <property type="component" value="Unassembled WGS sequence"/>
</dbReference>
<name>A0A6A6VFJ3_9PLEO</name>
<dbReference type="GO" id="GO:0006890">
    <property type="term" value="P:retrograde vesicle-mediated transport, Golgi to endoplasmic reticulum"/>
    <property type="evidence" value="ECO:0007669"/>
    <property type="project" value="TreeGrafter"/>
</dbReference>
<keyword evidence="7" id="KW-1185">Reference proteome</keyword>
<dbReference type="EMBL" id="MU006567">
    <property type="protein sequence ID" value="KAF2749003.1"/>
    <property type="molecule type" value="Genomic_DNA"/>
</dbReference>
<dbReference type="AlphaFoldDB" id="A0A6A6VFJ3"/>
<keyword evidence="1 5" id="KW-0812">Transmembrane</keyword>
<evidence type="ECO:0000256" key="4">
    <source>
        <dbReference type="SAM" id="MobiDB-lite"/>
    </source>
</evidence>
<accession>A0A6A6VFJ3</accession>
<feature type="transmembrane region" description="Helical" evidence="5">
    <location>
        <begin position="501"/>
        <end position="523"/>
    </location>
</feature>
<evidence type="ECO:0000313" key="6">
    <source>
        <dbReference type="EMBL" id="KAF2749003.1"/>
    </source>
</evidence>
<evidence type="ECO:0000256" key="2">
    <source>
        <dbReference type="ARBA" id="ARBA00022989"/>
    </source>
</evidence>
<evidence type="ECO:0000313" key="7">
    <source>
        <dbReference type="Proteomes" id="UP000799440"/>
    </source>
</evidence>
<sequence>MEVPFWGFGLAIKSVTEWSQGQSSQIIGCLWVPMGTIRSTSSGKPCDVGTKRSWFAEEGRERRPTVPLGCSATTDAQLLGCIPEKALPRRRGAFNDWLGKLMLVAWVRHTSGTPRGRLSEPHQGTAKYPHQEKVREKKKLGLCPGVACVTVEQMRREGMAYKVRVRCIRAKAERHCVAEVHDIASNFCLRTNKLHVDFWSSPPYSPGLSVPQAAMADYSPSTSADATESPAQQKARLRRERMAAKLQSGGASRLQAISALQGGTYRDVDKDVPAKPSPSVTASEPAGTATPDPEEIDISAHHYTPASQPRLPSPFAYNAPPFSEAGPTPDPSQDPMMAMLQQMMGPGAGSIPGLSGFPGQPSQPGQAGQPDDLMAGLLNAMQGGAARQPPPDQSFAWLWRLIHAVFSLGLAIYMVLQTPFTGSKLSRSNSESEADWTLDTPTNETFRHFFVLFATFELVMQSSRYFLEKGQAQGSGMLSLIARYLPEPYGRYARLVGRYSVIFSTVASDALVVVFVLGAASWWNGNIATA</sequence>
<dbReference type="PANTHER" id="PTHR28263">
    <property type="entry name" value="GOLGI TO ER TRAFFIC PROTEIN 2"/>
    <property type="match status" value="1"/>
</dbReference>
<protein>
    <recommendedName>
        <fullName evidence="8">GET complex, subunit GET2</fullName>
    </recommendedName>
</protein>
<reference evidence="6" key="1">
    <citation type="journal article" date="2020" name="Stud. Mycol.">
        <title>101 Dothideomycetes genomes: a test case for predicting lifestyles and emergence of pathogens.</title>
        <authorList>
            <person name="Haridas S."/>
            <person name="Albert R."/>
            <person name="Binder M."/>
            <person name="Bloem J."/>
            <person name="Labutti K."/>
            <person name="Salamov A."/>
            <person name="Andreopoulos B."/>
            <person name="Baker S."/>
            <person name="Barry K."/>
            <person name="Bills G."/>
            <person name="Bluhm B."/>
            <person name="Cannon C."/>
            <person name="Castanera R."/>
            <person name="Culley D."/>
            <person name="Daum C."/>
            <person name="Ezra D."/>
            <person name="Gonzalez J."/>
            <person name="Henrissat B."/>
            <person name="Kuo A."/>
            <person name="Liang C."/>
            <person name="Lipzen A."/>
            <person name="Lutzoni F."/>
            <person name="Magnuson J."/>
            <person name="Mondo S."/>
            <person name="Nolan M."/>
            <person name="Ohm R."/>
            <person name="Pangilinan J."/>
            <person name="Park H.-J."/>
            <person name="Ramirez L."/>
            <person name="Alfaro M."/>
            <person name="Sun H."/>
            <person name="Tritt A."/>
            <person name="Yoshinaga Y."/>
            <person name="Zwiers L.-H."/>
            <person name="Turgeon B."/>
            <person name="Goodwin S."/>
            <person name="Spatafora J."/>
            <person name="Crous P."/>
            <person name="Grigoriev I."/>
        </authorList>
    </citation>
    <scope>NUCLEOTIDE SEQUENCE</scope>
    <source>
        <strain evidence="6">CBS 119925</strain>
    </source>
</reference>
<feature type="transmembrane region" description="Helical" evidence="5">
    <location>
        <begin position="397"/>
        <end position="416"/>
    </location>
</feature>
<evidence type="ECO:0000256" key="1">
    <source>
        <dbReference type="ARBA" id="ARBA00022692"/>
    </source>
</evidence>
<gene>
    <name evidence="6" type="ORF">M011DRAFT_524965</name>
</gene>
<dbReference type="OrthoDB" id="5393181at2759"/>
<organism evidence="6 7">
    <name type="scientific">Sporormia fimetaria CBS 119925</name>
    <dbReference type="NCBI Taxonomy" id="1340428"/>
    <lineage>
        <taxon>Eukaryota</taxon>
        <taxon>Fungi</taxon>
        <taxon>Dikarya</taxon>
        <taxon>Ascomycota</taxon>
        <taxon>Pezizomycotina</taxon>
        <taxon>Dothideomycetes</taxon>
        <taxon>Pleosporomycetidae</taxon>
        <taxon>Pleosporales</taxon>
        <taxon>Sporormiaceae</taxon>
        <taxon>Sporormia</taxon>
    </lineage>
</organism>
<keyword evidence="2 5" id="KW-1133">Transmembrane helix</keyword>
<dbReference type="InterPro" id="IPR028143">
    <property type="entry name" value="Get2/sif1"/>
</dbReference>
<evidence type="ECO:0008006" key="8">
    <source>
        <dbReference type="Google" id="ProtNLM"/>
    </source>
</evidence>
<feature type="compositionally biased region" description="Low complexity" evidence="4">
    <location>
        <begin position="352"/>
        <end position="370"/>
    </location>
</feature>
<dbReference type="PANTHER" id="PTHR28263:SF1">
    <property type="entry name" value="GOLGI TO ER TRAFFIC PROTEIN 2"/>
    <property type="match status" value="1"/>
</dbReference>